<feature type="signal peptide" evidence="1">
    <location>
        <begin position="1"/>
        <end position="17"/>
    </location>
</feature>
<keyword evidence="3" id="KW-1185">Reference proteome</keyword>
<accession>A0A9X1I133</accession>
<dbReference type="Proteomes" id="UP001139199">
    <property type="component" value="Unassembled WGS sequence"/>
</dbReference>
<evidence type="ECO:0000313" key="3">
    <source>
        <dbReference type="Proteomes" id="UP001139199"/>
    </source>
</evidence>
<evidence type="ECO:0000313" key="2">
    <source>
        <dbReference type="EMBL" id="MCB4798054.1"/>
    </source>
</evidence>
<dbReference type="NCBIfam" id="TIGR01200">
    <property type="entry name" value="GLPGLI"/>
    <property type="match status" value="1"/>
</dbReference>
<protein>
    <submittedName>
        <fullName evidence="2">GLPGLI family protein</fullName>
    </submittedName>
</protein>
<dbReference type="EMBL" id="JAJAPW010000002">
    <property type="protein sequence ID" value="MCB4798054.1"/>
    <property type="molecule type" value="Genomic_DNA"/>
</dbReference>
<proteinExistence type="predicted"/>
<dbReference type="Pfam" id="PF09697">
    <property type="entry name" value="Porph_ging"/>
    <property type="match status" value="1"/>
</dbReference>
<dbReference type="RefSeq" id="WP_226541343.1">
    <property type="nucleotide sequence ID" value="NZ_JAJAPW010000002.1"/>
</dbReference>
<dbReference type="AlphaFoldDB" id="A0A9X1I133"/>
<feature type="chain" id="PRO_5040848742" evidence="1">
    <location>
        <begin position="18"/>
        <end position="232"/>
    </location>
</feature>
<comment type="caution">
    <text evidence="2">The sequence shown here is derived from an EMBL/GenBank/DDBJ whole genome shotgun (WGS) entry which is preliminary data.</text>
</comment>
<reference evidence="2" key="1">
    <citation type="submission" date="2021-10" db="EMBL/GenBank/DDBJ databases">
        <title>Tamlana sargassums sp. nov., and Tamlana laminarinivorans sp. nov., two new bacteria isolated from the brown alga.</title>
        <authorList>
            <person name="Li J."/>
        </authorList>
    </citation>
    <scope>NUCLEOTIDE SEQUENCE</scope>
    <source>
        <strain evidence="2">PT2-4</strain>
    </source>
</reference>
<name>A0A9X1I133_9FLAO</name>
<organism evidence="2 3">
    <name type="scientific">Neotamlana laminarinivorans</name>
    <dbReference type="NCBI Taxonomy" id="2883124"/>
    <lineage>
        <taxon>Bacteria</taxon>
        <taxon>Pseudomonadati</taxon>
        <taxon>Bacteroidota</taxon>
        <taxon>Flavobacteriia</taxon>
        <taxon>Flavobacteriales</taxon>
        <taxon>Flavobacteriaceae</taxon>
        <taxon>Neotamlana</taxon>
    </lineage>
</organism>
<sequence length="232" mass="26569">MKKIIISCLLVTAFCNAQNISNGTITYIVSQKKDHVEQLKEKAKTSESAQRVLDLYEMAEDVTAILHFTAQEAIYKAQESLKNEADKTIVNFTYPMAGGRTIYYNNTIENINASDVSGEYIRVIQEKQEWQLVNETKQIGKYTCFKAIQTNSNRSKVKPIAWYTLDIPLPFGPKGFNGLPGLILEIEEKVYVFKATKIELNSTDFEPIEQPTKGKKITYAEWRERTKNFFTK</sequence>
<evidence type="ECO:0000256" key="1">
    <source>
        <dbReference type="SAM" id="SignalP"/>
    </source>
</evidence>
<gene>
    <name evidence="2" type="ORF">LG649_04315</name>
</gene>
<keyword evidence="1" id="KW-0732">Signal</keyword>
<dbReference type="InterPro" id="IPR005901">
    <property type="entry name" value="GLPGLI"/>
</dbReference>